<sequence length="803" mass="85168">MTRKRNRLTVALAALAVALTTTPAVSVSAADRAGHGTGATAVIRYTEHGIPHIVARGFAGIGYGYGYAAARDNLCELANTYLTVSAERSLHLGPGGSGNSALSAARDNLTSDLHFQRINDSGIVERLLARPAPAGPRAEVREIVAGYVRGYNRHLAETGPSGVTDPACRGAAWLRPITELDVYRHFYAISSVAGQGALTNGIAAAQPPAPGVPSSGPAADAATAHRFAEGLSGALGSADLGSNGIAIGADGTAKGSSVLLGNPHYPWHGGRRFWQSQLTIPGRFNVSGASLLGIPLVQIGHTADAAWTHTVATPRTFGLYELRLVPGDPTSYLVDGRRERMTASEVRVRVKQPDGTLRTVKRTFYGTRYGPMLTEAPGMPLPWTATSGYAVRDANVTNLRGLNTWFELNRARGTHDIVRVLSDTQGVPWVNTVATDRAGNALYADIQVVPHVTDELAEDCGTALGKQVFPATGVPVLDGSREACAWGSDPGAIEPGLFAPSRLPVLHRRDYALNSNDSAWLTNLSAPITGYPRIVGDVGTERSARTREALVSVEQALSGRGFTTASMRRLLFGDRSRLAVLAAADAARMCASLPDGRAPSSNGPVEVGSACRTLARWDRTYTVGSRGSLLFERFTAGLGGVPGGPWRVPFDPADPVGTPRGLDTRRPEVRRAFGDAVAELRAADIPFGARLGDHQYVVRAGERIPVHGAPHALGVLNMLVPVWDPQRGNTEVVHGSSYIQVVGFGRGACPDASTLLTYSQSADPTSPHHADQTRLFSRGEWVRGRFCERDILASPALRVVRLP</sequence>
<evidence type="ECO:0000313" key="6">
    <source>
        <dbReference type="Proteomes" id="UP000249915"/>
    </source>
</evidence>
<keyword evidence="2" id="KW-0732">Signal</keyword>
<evidence type="ECO:0000256" key="2">
    <source>
        <dbReference type="ARBA" id="ARBA00022729"/>
    </source>
</evidence>
<dbReference type="Gene3D" id="1.10.1400.10">
    <property type="match status" value="1"/>
</dbReference>
<evidence type="ECO:0000256" key="3">
    <source>
        <dbReference type="ARBA" id="ARBA00022801"/>
    </source>
</evidence>
<keyword evidence="6" id="KW-1185">Reference proteome</keyword>
<dbReference type="InterPro" id="IPR043146">
    <property type="entry name" value="Penicillin_amidase_N_B-knob"/>
</dbReference>
<reference evidence="5 6" key="1">
    <citation type="submission" date="2016-07" db="EMBL/GenBank/DDBJ databases">
        <title>Draft genome sequence of Prauserella muralis DSM 45305, isolated from a mould-covered wall in an indoor environment.</title>
        <authorList>
            <person name="Ruckert C."/>
            <person name="Albersmeier A."/>
            <person name="Jiang C.-L."/>
            <person name="Jiang Y."/>
            <person name="Kalinowski J."/>
            <person name="Schneider O."/>
            <person name="Winkler A."/>
            <person name="Zotchev S.B."/>
        </authorList>
    </citation>
    <scope>NUCLEOTIDE SEQUENCE [LARGE SCALE GENOMIC DNA]</scope>
    <source>
        <strain evidence="5 6">DSM 45305</strain>
    </source>
</reference>
<keyword evidence="3" id="KW-0378">Hydrolase</keyword>
<name>A0A2V4B289_9PSEU</name>
<dbReference type="GO" id="GO:0017000">
    <property type="term" value="P:antibiotic biosynthetic process"/>
    <property type="evidence" value="ECO:0007669"/>
    <property type="project" value="InterPro"/>
</dbReference>
<evidence type="ECO:0000256" key="1">
    <source>
        <dbReference type="ARBA" id="ARBA00006586"/>
    </source>
</evidence>
<organism evidence="5 6">
    <name type="scientific">Prauserella muralis</name>
    <dbReference type="NCBI Taxonomy" id="588067"/>
    <lineage>
        <taxon>Bacteria</taxon>
        <taxon>Bacillati</taxon>
        <taxon>Actinomycetota</taxon>
        <taxon>Actinomycetes</taxon>
        <taxon>Pseudonocardiales</taxon>
        <taxon>Pseudonocardiaceae</taxon>
        <taxon>Prauserella</taxon>
    </lineage>
</organism>
<dbReference type="AlphaFoldDB" id="A0A2V4B289"/>
<dbReference type="PANTHER" id="PTHR34218:SF3">
    <property type="entry name" value="ACYL-HOMOSERINE LACTONE ACYLASE PVDQ"/>
    <property type="match status" value="1"/>
</dbReference>
<dbReference type="GO" id="GO:0016811">
    <property type="term" value="F:hydrolase activity, acting on carbon-nitrogen (but not peptide) bonds, in linear amides"/>
    <property type="evidence" value="ECO:0007669"/>
    <property type="project" value="InterPro"/>
</dbReference>
<dbReference type="Proteomes" id="UP000249915">
    <property type="component" value="Unassembled WGS sequence"/>
</dbReference>
<dbReference type="InterPro" id="IPR002692">
    <property type="entry name" value="S45"/>
</dbReference>
<gene>
    <name evidence="5" type="ORF">BAY60_13925</name>
</gene>
<dbReference type="Gene3D" id="1.10.439.10">
    <property type="entry name" value="Penicillin Amidohydrolase, domain 1"/>
    <property type="match status" value="1"/>
</dbReference>
<comment type="caution">
    <text evidence="5">The sequence shown here is derived from an EMBL/GenBank/DDBJ whole genome shotgun (WGS) entry which is preliminary data.</text>
</comment>
<dbReference type="EMBL" id="MASW01000002">
    <property type="protein sequence ID" value="PXY27508.1"/>
    <property type="molecule type" value="Genomic_DNA"/>
</dbReference>
<dbReference type="RefSeq" id="WP_245992506.1">
    <property type="nucleotide sequence ID" value="NZ_MASW01000002.1"/>
</dbReference>
<dbReference type="Gene3D" id="3.60.20.10">
    <property type="entry name" value="Glutamine Phosphoribosylpyrophosphate, subunit 1, domain 1"/>
    <property type="match status" value="1"/>
</dbReference>
<evidence type="ECO:0000256" key="4">
    <source>
        <dbReference type="ARBA" id="ARBA00023145"/>
    </source>
</evidence>
<dbReference type="InterPro" id="IPR029055">
    <property type="entry name" value="Ntn_hydrolases_N"/>
</dbReference>
<dbReference type="Pfam" id="PF01804">
    <property type="entry name" value="Penicil_amidase"/>
    <property type="match status" value="1"/>
</dbReference>
<protein>
    <submittedName>
        <fullName evidence="5">Penicillin amidase</fullName>
    </submittedName>
</protein>
<keyword evidence="4" id="KW-0865">Zymogen</keyword>
<proteinExistence type="inferred from homology"/>
<evidence type="ECO:0000313" key="5">
    <source>
        <dbReference type="EMBL" id="PXY27508.1"/>
    </source>
</evidence>
<dbReference type="InterPro" id="IPR043147">
    <property type="entry name" value="Penicillin_amidase_A-knob"/>
</dbReference>
<dbReference type="InterPro" id="IPR023343">
    <property type="entry name" value="Penicillin_amidase_dom1"/>
</dbReference>
<dbReference type="Gene3D" id="2.30.120.10">
    <property type="match status" value="1"/>
</dbReference>
<accession>A0A2V4B289</accession>
<dbReference type="PANTHER" id="PTHR34218">
    <property type="entry name" value="PEPTIDASE S45 PENICILLIN AMIDASE"/>
    <property type="match status" value="1"/>
</dbReference>
<dbReference type="SUPFAM" id="SSF56235">
    <property type="entry name" value="N-terminal nucleophile aminohydrolases (Ntn hydrolases)"/>
    <property type="match status" value="1"/>
</dbReference>
<comment type="similarity">
    <text evidence="1">Belongs to the peptidase S45 family.</text>
</comment>